<dbReference type="Pfam" id="PF19453">
    <property type="entry name" value="DUF5991"/>
    <property type="match status" value="1"/>
</dbReference>
<evidence type="ECO:0000256" key="1">
    <source>
        <dbReference type="SAM" id="SignalP"/>
    </source>
</evidence>
<evidence type="ECO:0000313" key="2">
    <source>
        <dbReference type="EMBL" id="MBC9207023.1"/>
    </source>
</evidence>
<dbReference type="Proteomes" id="UP000626026">
    <property type="component" value="Unassembled WGS sequence"/>
</dbReference>
<keyword evidence="3" id="KW-1185">Reference proteome</keyword>
<accession>A0ABR7RKT6</accession>
<sequence length="148" mass="15814">MPRMASRIGMTAMAAMAGLVLALPAMAEPVPPGHYRYEWDGGRTAGGTGIVVTYDLTLGPRACQLTAQGFQTNEEIRCEAVNTNGATTVRFVSYSDGKVVNRYGVAIYKPGQELLRLRAGTGGVLLTELLALKPDEGTFPPAVRFKPL</sequence>
<organism evidence="2 3">
    <name type="scientific">Teichococcus aerophilus</name>
    <dbReference type="NCBI Taxonomy" id="1224513"/>
    <lineage>
        <taxon>Bacteria</taxon>
        <taxon>Pseudomonadati</taxon>
        <taxon>Pseudomonadota</taxon>
        <taxon>Alphaproteobacteria</taxon>
        <taxon>Acetobacterales</taxon>
        <taxon>Roseomonadaceae</taxon>
        <taxon>Roseomonas</taxon>
    </lineage>
</organism>
<dbReference type="EMBL" id="JACTVA010000012">
    <property type="protein sequence ID" value="MBC9207023.1"/>
    <property type="molecule type" value="Genomic_DNA"/>
</dbReference>
<proteinExistence type="predicted"/>
<protein>
    <submittedName>
        <fullName evidence="2">Uncharacterized protein</fullName>
    </submittedName>
</protein>
<keyword evidence="1" id="KW-0732">Signal</keyword>
<name>A0ABR7RKT6_9PROT</name>
<evidence type="ECO:0000313" key="3">
    <source>
        <dbReference type="Proteomes" id="UP000626026"/>
    </source>
</evidence>
<feature type="signal peptide" evidence="1">
    <location>
        <begin position="1"/>
        <end position="27"/>
    </location>
</feature>
<dbReference type="InterPro" id="IPR046033">
    <property type="entry name" value="DUF5991"/>
</dbReference>
<feature type="chain" id="PRO_5046934344" evidence="1">
    <location>
        <begin position="28"/>
        <end position="148"/>
    </location>
</feature>
<comment type="caution">
    <text evidence="2">The sequence shown here is derived from an EMBL/GenBank/DDBJ whole genome shotgun (WGS) entry which is preliminary data.</text>
</comment>
<gene>
    <name evidence="2" type="ORF">IBL26_09275</name>
</gene>
<reference evidence="2 3" key="1">
    <citation type="journal article" date="2013" name="Int. J. Syst. Evol. Microbiol.">
        <title>Roseomonas aerophila sp. nov., isolated from air.</title>
        <authorList>
            <person name="Kim S.J."/>
            <person name="Weon H.Y."/>
            <person name="Ahn J.H."/>
            <person name="Hong S.B."/>
            <person name="Seok S.J."/>
            <person name="Whang K.S."/>
            <person name="Kwon S.W."/>
        </authorList>
    </citation>
    <scope>NUCLEOTIDE SEQUENCE [LARGE SCALE GENOMIC DNA]</scope>
    <source>
        <strain evidence="2 3">NBRC 108923</strain>
    </source>
</reference>